<evidence type="ECO:0000256" key="1">
    <source>
        <dbReference type="ARBA" id="ARBA00022723"/>
    </source>
</evidence>
<dbReference type="Gene3D" id="3.30.160.60">
    <property type="entry name" value="Classic Zinc Finger"/>
    <property type="match status" value="2"/>
</dbReference>
<dbReference type="SUPFAM" id="SSF57667">
    <property type="entry name" value="beta-beta-alpha zinc fingers"/>
    <property type="match status" value="2"/>
</dbReference>
<dbReference type="GO" id="GO:0000978">
    <property type="term" value="F:RNA polymerase II cis-regulatory region sequence-specific DNA binding"/>
    <property type="evidence" value="ECO:0007669"/>
    <property type="project" value="TreeGrafter"/>
</dbReference>
<evidence type="ECO:0000256" key="4">
    <source>
        <dbReference type="ARBA" id="ARBA00022833"/>
    </source>
</evidence>
<protein>
    <recommendedName>
        <fullName evidence="7">C2H2-type domain-containing protein</fullName>
    </recommendedName>
</protein>
<feature type="compositionally biased region" description="Basic and acidic residues" evidence="6">
    <location>
        <begin position="175"/>
        <end position="185"/>
    </location>
</feature>
<dbReference type="PROSITE" id="PS00028">
    <property type="entry name" value="ZINC_FINGER_C2H2_1"/>
    <property type="match status" value="2"/>
</dbReference>
<organism evidence="8 9">
    <name type="scientific">Oedothorax gibbosus</name>
    <dbReference type="NCBI Taxonomy" id="931172"/>
    <lineage>
        <taxon>Eukaryota</taxon>
        <taxon>Metazoa</taxon>
        <taxon>Ecdysozoa</taxon>
        <taxon>Arthropoda</taxon>
        <taxon>Chelicerata</taxon>
        <taxon>Arachnida</taxon>
        <taxon>Araneae</taxon>
        <taxon>Araneomorphae</taxon>
        <taxon>Entelegynae</taxon>
        <taxon>Araneoidea</taxon>
        <taxon>Linyphiidae</taxon>
        <taxon>Erigoninae</taxon>
        <taxon>Oedothorax</taxon>
    </lineage>
</organism>
<keyword evidence="9" id="KW-1185">Reference proteome</keyword>
<keyword evidence="4" id="KW-0862">Zinc</keyword>
<dbReference type="Proteomes" id="UP000827092">
    <property type="component" value="Unassembled WGS sequence"/>
</dbReference>
<dbReference type="PROSITE" id="PS50157">
    <property type="entry name" value="ZINC_FINGER_C2H2_2"/>
    <property type="match status" value="2"/>
</dbReference>
<dbReference type="Pfam" id="PF00096">
    <property type="entry name" value="zf-C2H2"/>
    <property type="match status" value="1"/>
</dbReference>
<evidence type="ECO:0000259" key="7">
    <source>
        <dbReference type="PROSITE" id="PS50157"/>
    </source>
</evidence>
<proteinExistence type="predicted"/>
<dbReference type="GO" id="GO:0000981">
    <property type="term" value="F:DNA-binding transcription factor activity, RNA polymerase II-specific"/>
    <property type="evidence" value="ECO:0007669"/>
    <property type="project" value="TreeGrafter"/>
</dbReference>
<feature type="region of interest" description="Disordered" evidence="6">
    <location>
        <begin position="157"/>
        <end position="186"/>
    </location>
</feature>
<dbReference type="InterPro" id="IPR013087">
    <property type="entry name" value="Znf_C2H2_type"/>
</dbReference>
<keyword evidence="1" id="KW-0479">Metal-binding</keyword>
<dbReference type="GO" id="GO:0045944">
    <property type="term" value="P:positive regulation of transcription by RNA polymerase II"/>
    <property type="evidence" value="ECO:0007669"/>
    <property type="project" value="UniProtKB-ARBA"/>
</dbReference>
<evidence type="ECO:0000313" key="9">
    <source>
        <dbReference type="Proteomes" id="UP000827092"/>
    </source>
</evidence>
<evidence type="ECO:0000256" key="3">
    <source>
        <dbReference type="ARBA" id="ARBA00022771"/>
    </source>
</evidence>
<evidence type="ECO:0000256" key="6">
    <source>
        <dbReference type="SAM" id="MobiDB-lite"/>
    </source>
</evidence>
<evidence type="ECO:0000313" key="8">
    <source>
        <dbReference type="EMBL" id="KAG8199315.1"/>
    </source>
</evidence>
<reference evidence="8 9" key="1">
    <citation type="journal article" date="2022" name="Nat. Ecol. Evol.">
        <title>A masculinizing supergene underlies an exaggerated male reproductive morph in a spider.</title>
        <authorList>
            <person name="Hendrickx F."/>
            <person name="De Corte Z."/>
            <person name="Sonet G."/>
            <person name="Van Belleghem S.M."/>
            <person name="Kostlbacher S."/>
            <person name="Vangestel C."/>
        </authorList>
    </citation>
    <scope>NUCLEOTIDE SEQUENCE [LARGE SCALE GENOMIC DNA]</scope>
    <source>
        <strain evidence="8">W744_W776</strain>
    </source>
</reference>
<evidence type="ECO:0000256" key="2">
    <source>
        <dbReference type="ARBA" id="ARBA00022737"/>
    </source>
</evidence>
<dbReference type="GO" id="GO:0005634">
    <property type="term" value="C:nucleus"/>
    <property type="evidence" value="ECO:0007669"/>
    <property type="project" value="UniProtKB-ARBA"/>
</dbReference>
<accession>A0AAV6VS38</accession>
<dbReference type="Pfam" id="PF12874">
    <property type="entry name" value="zf-met"/>
    <property type="match status" value="1"/>
</dbReference>
<feature type="domain" description="C2H2-type" evidence="7">
    <location>
        <begin position="358"/>
        <end position="385"/>
    </location>
</feature>
<keyword evidence="3 5" id="KW-0863">Zinc-finger</keyword>
<feature type="domain" description="C2H2-type" evidence="7">
    <location>
        <begin position="116"/>
        <end position="143"/>
    </location>
</feature>
<dbReference type="PANTHER" id="PTHR19818">
    <property type="entry name" value="ZINC FINGER PROTEIN ZIC AND GLI"/>
    <property type="match status" value="1"/>
</dbReference>
<dbReference type="InterPro" id="IPR050329">
    <property type="entry name" value="GLI_C2H2-zinc-finger"/>
</dbReference>
<dbReference type="FunFam" id="3.30.160.60:FF:000925">
    <property type="entry name" value="Zinc finger protein 668"/>
    <property type="match status" value="1"/>
</dbReference>
<dbReference type="PANTHER" id="PTHR19818:SF139">
    <property type="entry name" value="PAIR-RULE PROTEIN ODD-PAIRED"/>
    <property type="match status" value="1"/>
</dbReference>
<dbReference type="GO" id="GO:0008270">
    <property type="term" value="F:zinc ion binding"/>
    <property type="evidence" value="ECO:0007669"/>
    <property type="project" value="UniProtKB-KW"/>
</dbReference>
<feature type="region of interest" description="Disordered" evidence="6">
    <location>
        <begin position="381"/>
        <end position="454"/>
    </location>
</feature>
<dbReference type="InterPro" id="IPR036236">
    <property type="entry name" value="Znf_C2H2_sf"/>
</dbReference>
<name>A0AAV6VS38_9ARAC</name>
<dbReference type="EMBL" id="JAFNEN010000028">
    <property type="protein sequence ID" value="KAG8199315.1"/>
    <property type="molecule type" value="Genomic_DNA"/>
</dbReference>
<comment type="caution">
    <text evidence="8">The sequence shown here is derived from an EMBL/GenBank/DDBJ whole genome shotgun (WGS) entry which is preliminary data.</text>
</comment>
<evidence type="ECO:0000256" key="5">
    <source>
        <dbReference type="PROSITE-ProRule" id="PRU00042"/>
    </source>
</evidence>
<sequence>MALYIHQTYGPQGVDVTYQDIGNRGLQQQHQIYAEPVIQQHQMYRADPTVQHQIYAEHLIPQHTQIYREEDLQHAQIYRAEDIQQHTQIYREVPQQEAQATAAASAQPATTTTQTHVCDVCNKTCKSKSDLAAHYAGHTGEKAHICDKSTLRTHYLVHSSDRDSKRKKGKGKGKKNGEEENKEPEAQTQIIIAIPEPETIIPEVQEPEQRQERDGDQQVVHIQTEPDHCEMTFAENSGSHEQGIMHGEQQVYLESAQGYATLDQPLTHMVHQALNINTQGLHNIMTVNQQGQLTHLGHQALGQLGHQTLAQIGGQTFTIIGQQPYTTVDQQQMTHIVHSTMANIGDEQNIPPGMPQVFPCNQCQKQFKRKSDLQKHYMVHTASAGRPSPRRAVWPPTTSSTLARSHTVAPTALGASRTRAPCASTSRSTRARRTTSATSARRRSSRRAPCASTR</sequence>
<gene>
    <name evidence="8" type="ORF">JTE90_011781</name>
</gene>
<feature type="compositionally biased region" description="Basic residues" evidence="6">
    <location>
        <begin position="165"/>
        <end position="174"/>
    </location>
</feature>
<feature type="compositionally biased region" description="Low complexity" evidence="6">
    <location>
        <begin position="415"/>
        <end position="439"/>
    </location>
</feature>
<dbReference type="SMART" id="SM00355">
    <property type="entry name" value="ZnF_C2H2"/>
    <property type="match status" value="2"/>
</dbReference>
<keyword evidence="2" id="KW-0677">Repeat</keyword>
<dbReference type="AlphaFoldDB" id="A0AAV6VS38"/>